<dbReference type="AlphaFoldDB" id="A0A6M8HLA9"/>
<accession>A0A6M8HLA9</accession>
<keyword evidence="2" id="KW-1185">Reference proteome</keyword>
<evidence type="ECO:0000313" key="2">
    <source>
        <dbReference type="Proteomes" id="UP000500767"/>
    </source>
</evidence>
<dbReference type="Proteomes" id="UP000500767">
    <property type="component" value="Chromosome"/>
</dbReference>
<name>A0A6M8HLA9_9PROT</name>
<reference evidence="1 2" key="1">
    <citation type="journal article" date="2014" name="World J. Microbiol. Biotechnol.">
        <title>Biodiversity and physiological characteristics of Antarctic and Arctic lichens-associated bacteria.</title>
        <authorList>
            <person name="Lee Y.M."/>
            <person name="Kim E.H."/>
            <person name="Lee H.K."/>
            <person name="Hong S.G."/>
        </authorList>
    </citation>
    <scope>NUCLEOTIDE SEQUENCE [LARGE SCALE GENOMIC DNA]</scope>
    <source>
        <strain evidence="1 2">PAMC 26569</strain>
    </source>
</reference>
<dbReference type="KEGG" id="lck:HN018_02850"/>
<gene>
    <name evidence="1" type="ORF">HN018_02850</name>
</gene>
<dbReference type="EMBL" id="CP053708">
    <property type="protein sequence ID" value="QKE89128.1"/>
    <property type="molecule type" value="Genomic_DNA"/>
</dbReference>
<dbReference type="RefSeq" id="WP_171836470.1">
    <property type="nucleotide sequence ID" value="NZ_CP053708.1"/>
</dbReference>
<evidence type="ECO:0000313" key="1">
    <source>
        <dbReference type="EMBL" id="QKE89128.1"/>
    </source>
</evidence>
<sequence length="119" mass="12908">MRRIGPHSSAVALAKLDGRTRQGRLLRDIRADLVKHVGGSPSATERILIDQAAQLRLRLALMDAEDAGVLSERNAREYLSWSSALGRMLRQLGLKAAAKPAPSLDDLMTRLTPSRGIAA</sequence>
<organism evidence="1 2">
    <name type="scientific">Lichenicola cladoniae</name>
    <dbReference type="NCBI Taxonomy" id="1484109"/>
    <lineage>
        <taxon>Bacteria</taxon>
        <taxon>Pseudomonadati</taxon>
        <taxon>Pseudomonadota</taxon>
        <taxon>Alphaproteobacteria</taxon>
        <taxon>Acetobacterales</taxon>
        <taxon>Acetobacteraceae</taxon>
        <taxon>Lichenicola</taxon>
    </lineage>
</organism>
<proteinExistence type="predicted"/>
<protein>
    <submittedName>
        <fullName evidence="1">Uncharacterized protein</fullName>
    </submittedName>
</protein>